<keyword evidence="7" id="KW-1185">Reference proteome</keyword>
<sequence>MLRGFYGAASGMVAQQRRTEMLSDNIANLHTPGYKEDKGSVRTFPEMLIHAQQAQAPFGRSSQPIGEMATGVYMQERTPDFSQGDMRETGNSTDIGLWQELLPENGDGEQGALFFAVQGEDGEERYTRNGSWTVDGEGFLTTSHGHYVLGEDGEALETGNENFAVTGNGMVMNEAGEELGVIDVRYAENANDVVKEGSGLYRLEADDVEALPTAVGDEDIAYQLQQGFLEGANVDPSQTMTELMNSYRLFESNQRVLRAYDQSMERAVNDIGRLG</sequence>
<gene>
    <name evidence="6" type="ORF">SAMN05192534_11916</name>
</gene>
<dbReference type="InterPro" id="IPR020013">
    <property type="entry name" value="Flagellar_FlgE/F/G"/>
</dbReference>
<feature type="domain" description="Flagellar basal-body/hook protein C-terminal" evidence="4">
    <location>
        <begin position="225"/>
        <end position="269"/>
    </location>
</feature>
<evidence type="ECO:0000256" key="2">
    <source>
        <dbReference type="RuleBase" id="RU362116"/>
    </source>
</evidence>
<proteinExistence type="inferred from homology"/>
<dbReference type="STRING" id="568899.SAMN05192534_11916"/>
<accession>A0A1G8HA22</accession>
<feature type="domain" description="Flagellar basal body rod protein N-terminal" evidence="3">
    <location>
        <begin position="6"/>
        <end position="35"/>
    </location>
</feature>
<dbReference type="PANTHER" id="PTHR30435">
    <property type="entry name" value="FLAGELLAR PROTEIN"/>
    <property type="match status" value="1"/>
</dbReference>
<comment type="subcellular location">
    <subcellularLocation>
        <location evidence="2">Bacterial flagellum basal body</location>
    </subcellularLocation>
</comment>
<dbReference type="InterPro" id="IPR001444">
    <property type="entry name" value="Flag_bb_rod_N"/>
</dbReference>
<dbReference type="Pfam" id="PF22692">
    <property type="entry name" value="LlgE_F_G_D1"/>
    <property type="match status" value="1"/>
</dbReference>
<dbReference type="Pfam" id="PF06429">
    <property type="entry name" value="Flg_bbr_C"/>
    <property type="match status" value="1"/>
</dbReference>
<evidence type="ECO:0000259" key="3">
    <source>
        <dbReference type="Pfam" id="PF00460"/>
    </source>
</evidence>
<organism evidence="6 7">
    <name type="scientific">Alteribacillus persepolensis</name>
    <dbReference type="NCBI Taxonomy" id="568899"/>
    <lineage>
        <taxon>Bacteria</taxon>
        <taxon>Bacillati</taxon>
        <taxon>Bacillota</taxon>
        <taxon>Bacilli</taxon>
        <taxon>Bacillales</taxon>
        <taxon>Bacillaceae</taxon>
        <taxon>Alteribacillus</taxon>
    </lineage>
</organism>
<evidence type="ECO:0000256" key="1">
    <source>
        <dbReference type="ARBA" id="ARBA00009677"/>
    </source>
</evidence>
<reference evidence="6 7" key="1">
    <citation type="submission" date="2016-10" db="EMBL/GenBank/DDBJ databases">
        <authorList>
            <person name="de Groot N.N."/>
        </authorList>
    </citation>
    <scope>NUCLEOTIDE SEQUENCE [LARGE SCALE GENOMIC DNA]</scope>
    <source>
        <strain evidence="6 7">DSM 21632</strain>
    </source>
</reference>
<evidence type="ECO:0000313" key="7">
    <source>
        <dbReference type="Proteomes" id="UP000199163"/>
    </source>
</evidence>
<dbReference type="GO" id="GO:0071978">
    <property type="term" value="P:bacterial-type flagellum-dependent swarming motility"/>
    <property type="evidence" value="ECO:0007669"/>
    <property type="project" value="TreeGrafter"/>
</dbReference>
<keyword evidence="6" id="KW-0969">Cilium</keyword>
<feature type="domain" description="Flagellar hook protein FlgE/F/G-like D1" evidence="5">
    <location>
        <begin position="110"/>
        <end position="171"/>
    </location>
</feature>
<evidence type="ECO:0000313" key="6">
    <source>
        <dbReference type="EMBL" id="SDI03486.1"/>
    </source>
</evidence>
<dbReference type="OrthoDB" id="9800375at2"/>
<dbReference type="Pfam" id="PF00460">
    <property type="entry name" value="Flg_bb_rod"/>
    <property type="match status" value="1"/>
</dbReference>
<dbReference type="RefSeq" id="WP_091274969.1">
    <property type="nucleotide sequence ID" value="NZ_FNDK01000019.1"/>
</dbReference>
<dbReference type="PANTHER" id="PTHR30435:SF19">
    <property type="entry name" value="FLAGELLAR BASAL-BODY ROD PROTEIN FLGG"/>
    <property type="match status" value="1"/>
</dbReference>
<dbReference type="InterPro" id="IPR037925">
    <property type="entry name" value="FlgE/F/G-like"/>
</dbReference>
<dbReference type="InterPro" id="IPR053967">
    <property type="entry name" value="LlgE_F_G-like_D1"/>
</dbReference>
<dbReference type="EMBL" id="FNDK01000019">
    <property type="protein sequence ID" value="SDI03486.1"/>
    <property type="molecule type" value="Genomic_DNA"/>
</dbReference>
<dbReference type="NCBIfam" id="TIGR03506">
    <property type="entry name" value="FlgEFG_subfam"/>
    <property type="match status" value="1"/>
</dbReference>
<dbReference type="Proteomes" id="UP000199163">
    <property type="component" value="Unassembled WGS sequence"/>
</dbReference>
<dbReference type="AlphaFoldDB" id="A0A1G8HA22"/>
<evidence type="ECO:0000259" key="4">
    <source>
        <dbReference type="Pfam" id="PF06429"/>
    </source>
</evidence>
<protein>
    <submittedName>
        <fullName evidence="6">Flagellar basal-body rod protein FlgG</fullName>
    </submittedName>
</protein>
<dbReference type="GO" id="GO:0009425">
    <property type="term" value="C:bacterial-type flagellum basal body"/>
    <property type="evidence" value="ECO:0007669"/>
    <property type="project" value="UniProtKB-SubCell"/>
</dbReference>
<evidence type="ECO:0000259" key="5">
    <source>
        <dbReference type="Pfam" id="PF22692"/>
    </source>
</evidence>
<dbReference type="InterPro" id="IPR010930">
    <property type="entry name" value="Flg_bb/hook_C_dom"/>
</dbReference>
<keyword evidence="2" id="KW-0975">Bacterial flagellum</keyword>
<keyword evidence="6" id="KW-0966">Cell projection</keyword>
<name>A0A1G8HA22_9BACI</name>
<dbReference type="SUPFAM" id="SSF117143">
    <property type="entry name" value="Flagellar hook protein flgE"/>
    <property type="match status" value="1"/>
</dbReference>
<comment type="similarity">
    <text evidence="1 2">Belongs to the flagella basal body rod proteins family.</text>
</comment>
<keyword evidence="6" id="KW-0282">Flagellum</keyword>